<comment type="caution">
    <text evidence="14">The sequence shown here is derived from an EMBL/GenBank/DDBJ whole genome shotgun (WGS) entry which is preliminary data.</text>
</comment>
<evidence type="ECO:0000256" key="9">
    <source>
        <dbReference type="ARBA" id="ARBA00035011"/>
    </source>
</evidence>
<evidence type="ECO:0000259" key="13">
    <source>
        <dbReference type="PROSITE" id="PS51485"/>
    </source>
</evidence>
<evidence type="ECO:0000256" key="12">
    <source>
        <dbReference type="SAM" id="SignalP"/>
    </source>
</evidence>
<dbReference type="InterPro" id="IPR041846">
    <property type="entry name" value="ENL_dom"/>
</dbReference>
<keyword evidence="11" id="KW-1133">Transmembrane helix</keyword>
<dbReference type="Proteomes" id="UP000091857">
    <property type="component" value="Chromosome 12"/>
</dbReference>
<feature type="chain" id="PRO_5013333697" description="Phytocyanin domain-containing protein" evidence="12">
    <location>
        <begin position="29"/>
        <end position="210"/>
    </location>
</feature>
<sequence>MGSQSFLGFLLVIFFLMMVGFLSGSSQAYQFHVGGRDGWVLNPSENYTIWAQKNRFQVNDTLFFKYKKGSNSVLVVIKDDYYSCNIKKPIRSLTDGDSIFKFDRSGPFYFISGNADYCNKGQRLIIVVLAVRPKPQPAPVPVPQSPSPVAAPPSSSPPHLPPSPVESPSDSPTDPSAPEPASGHSSGGFTGLGGLVLGSSIMMGMMFGLA</sequence>
<keyword evidence="7" id="KW-0325">Glycoprotein</keyword>
<dbReference type="InterPro" id="IPR039391">
    <property type="entry name" value="Phytocyanin-like"/>
</dbReference>
<dbReference type="InterPro" id="IPR003245">
    <property type="entry name" value="Phytocyanin_dom"/>
</dbReference>
<evidence type="ECO:0000256" key="8">
    <source>
        <dbReference type="ARBA" id="ARBA00023288"/>
    </source>
</evidence>
<comment type="similarity">
    <text evidence="9">Belongs to the early nodulin-like (ENODL) family.</text>
</comment>
<dbReference type="GO" id="GO:0005886">
    <property type="term" value="C:plasma membrane"/>
    <property type="evidence" value="ECO:0000318"/>
    <property type="project" value="GO_Central"/>
</dbReference>
<feature type="region of interest" description="Disordered" evidence="10">
    <location>
        <begin position="137"/>
        <end position="188"/>
    </location>
</feature>
<feature type="signal peptide" evidence="12">
    <location>
        <begin position="1"/>
        <end position="28"/>
    </location>
</feature>
<feature type="domain" description="Phytocyanin" evidence="13">
    <location>
        <begin position="29"/>
        <end position="130"/>
    </location>
</feature>
<feature type="compositionally biased region" description="Pro residues" evidence="10">
    <location>
        <begin position="137"/>
        <end position="165"/>
    </location>
</feature>
<dbReference type="EMBL" id="CM004398">
    <property type="protein sequence ID" value="OAY35297.1"/>
    <property type="molecule type" value="Genomic_DNA"/>
</dbReference>
<evidence type="ECO:0000256" key="3">
    <source>
        <dbReference type="ARBA" id="ARBA00022622"/>
    </source>
</evidence>
<feature type="compositionally biased region" description="Low complexity" evidence="10">
    <location>
        <begin position="166"/>
        <end position="184"/>
    </location>
</feature>
<keyword evidence="3" id="KW-0336">GPI-anchor</keyword>
<dbReference type="OMA" id="YFSCNTK"/>
<evidence type="ECO:0000256" key="11">
    <source>
        <dbReference type="SAM" id="Phobius"/>
    </source>
</evidence>
<accession>A0A2C9UV05</accession>
<keyword evidence="11" id="KW-0812">Transmembrane</keyword>
<keyword evidence="4 12" id="KW-0732">Signal</keyword>
<dbReference type="FunFam" id="2.60.40.420:FF:000010">
    <property type="entry name" value="Early nodulin-like protein 1"/>
    <property type="match status" value="1"/>
</dbReference>
<evidence type="ECO:0000256" key="4">
    <source>
        <dbReference type="ARBA" id="ARBA00022729"/>
    </source>
</evidence>
<dbReference type="Gene3D" id="2.60.40.420">
    <property type="entry name" value="Cupredoxins - blue copper proteins"/>
    <property type="match status" value="1"/>
</dbReference>
<comment type="subcellular location">
    <subcellularLocation>
        <location evidence="1">Cell membrane</location>
        <topology evidence="1">Lipid-anchor</topology>
        <topology evidence="1">GPI-anchor</topology>
    </subcellularLocation>
</comment>
<dbReference type="OrthoDB" id="2015640at2759"/>
<dbReference type="AlphaFoldDB" id="A0A2C9UV05"/>
<name>A0A2C9UV05_MANES</name>
<dbReference type="GO" id="GO:0098552">
    <property type="term" value="C:side of membrane"/>
    <property type="evidence" value="ECO:0007669"/>
    <property type="project" value="UniProtKB-KW"/>
</dbReference>
<dbReference type="InterPro" id="IPR008972">
    <property type="entry name" value="Cupredoxin"/>
</dbReference>
<evidence type="ECO:0000256" key="7">
    <source>
        <dbReference type="ARBA" id="ARBA00023180"/>
    </source>
</evidence>
<protein>
    <recommendedName>
        <fullName evidence="13">Phytocyanin domain-containing protein</fullName>
    </recommendedName>
</protein>
<evidence type="ECO:0000256" key="2">
    <source>
        <dbReference type="ARBA" id="ARBA00022475"/>
    </source>
</evidence>
<keyword evidence="8" id="KW-0449">Lipoprotein</keyword>
<feature type="transmembrane region" description="Helical" evidence="11">
    <location>
        <begin position="188"/>
        <end position="209"/>
    </location>
</feature>
<dbReference type="PANTHER" id="PTHR33021:SF185">
    <property type="entry name" value="EARLY NODULIN-LIKE PROTEIN 3-RELATED"/>
    <property type="match status" value="1"/>
</dbReference>
<evidence type="ECO:0000256" key="10">
    <source>
        <dbReference type="SAM" id="MobiDB-lite"/>
    </source>
</evidence>
<evidence type="ECO:0000313" key="14">
    <source>
        <dbReference type="EMBL" id="OAY35297.1"/>
    </source>
</evidence>
<keyword evidence="5 11" id="KW-0472">Membrane</keyword>
<dbReference type="STRING" id="3983.A0A2C9UV05"/>
<keyword evidence="6" id="KW-1015">Disulfide bond</keyword>
<keyword evidence="2" id="KW-1003">Cell membrane</keyword>
<dbReference type="Pfam" id="PF02298">
    <property type="entry name" value="Cu_bind_like"/>
    <property type="match status" value="1"/>
</dbReference>
<evidence type="ECO:0000256" key="1">
    <source>
        <dbReference type="ARBA" id="ARBA00004609"/>
    </source>
</evidence>
<organism evidence="14 15">
    <name type="scientific">Manihot esculenta</name>
    <name type="common">Cassava</name>
    <name type="synonym">Jatropha manihot</name>
    <dbReference type="NCBI Taxonomy" id="3983"/>
    <lineage>
        <taxon>Eukaryota</taxon>
        <taxon>Viridiplantae</taxon>
        <taxon>Streptophyta</taxon>
        <taxon>Embryophyta</taxon>
        <taxon>Tracheophyta</taxon>
        <taxon>Spermatophyta</taxon>
        <taxon>Magnoliopsida</taxon>
        <taxon>eudicotyledons</taxon>
        <taxon>Gunneridae</taxon>
        <taxon>Pentapetalae</taxon>
        <taxon>rosids</taxon>
        <taxon>fabids</taxon>
        <taxon>Malpighiales</taxon>
        <taxon>Euphorbiaceae</taxon>
        <taxon>Crotonoideae</taxon>
        <taxon>Manihoteae</taxon>
        <taxon>Manihot</taxon>
    </lineage>
</organism>
<keyword evidence="15" id="KW-1185">Reference proteome</keyword>
<dbReference type="CDD" id="cd11019">
    <property type="entry name" value="OsENODL1_like"/>
    <property type="match status" value="1"/>
</dbReference>
<evidence type="ECO:0000313" key="15">
    <source>
        <dbReference type="Proteomes" id="UP000091857"/>
    </source>
</evidence>
<reference evidence="15" key="1">
    <citation type="journal article" date="2016" name="Nat. Biotechnol.">
        <title>Sequencing wild and cultivated cassava and related species reveals extensive interspecific hybridization and genetic diversity.</title>
        <authorList>
            <person name="Bredeson J.V."/>
            <person name="Lyons J.B."/>
            <person name="Prochnik S.E."/>
            <person name="Wu G.A."/>
            <person name="Ha C.M."/>
            <person name="Edsinger-Gonzales E."/>
            <person name="Grimwood J."/>
            <person name="Schmutz J."/>
            <person name="Rabbi I.Y."/>
            <person name="Egesi C."/>
            <person name="Nauluvula P."/>
            <person name="Lebot V."/>
            <person name="Ndunguru J."/>
            <person name="Mkamilo G."/>
            <person name="Bart R.S."/>
            <person name="Setter T.L."/>
            <person name="Gleadow R.M."/>
            <person name="Kulakow P."/>
            <person name="Ferguson M.E."/>
            <person name="Rounsley S."/>
            <person name="Rokhsar D.S."/>
        </authorList>
    </citation>
    <scope>NUCLEOTIDE SEQUENCE [LARGE SCALE GENOMIC DNA]</scope>
    <source>
        <strain evidence="15">cv. AM560-2</strain>
    </source>
</reference>
<dbReference type="PROSITE" id="PS51485">
    <property type="entry name" value="PHYTOCYANIN"/>
    <property type="match status" value="1"/>
</dbReference>
<evidence type="ECO:0000256" key="6">
    <source>
        <dbReference type="ARBA" id="ARBA00023157"/>
    </source>
</evidence>
<dbReference type="GO" id="GO:0009055">
    <property type="term" value="F:electron transfer activity"/>
    <property type="evidence" value="ECO:0007669"/>
    <property type="project" value="InterPro"/>
</dbReference>
<dbReference type="PANTHER" id="PTHR33021">
    <property type="entry name" value="BLUE COPPER PROTEIN"/>
    <property type="match status" value="1"/>
</dbReference>
<evidence type="ECO:0000256" key="5">
    <source>
        <dbReference type="ARBA" id="ARBA00023136"/>
    </source>
</evidence>
<gene>
    <name evidence="14" type="ORF">MANES_12G088900v8</name>
</gene>
<dbReference type="Gramene" id="Manes.12G088900.1.v8.1">
    <property type="protein sequence ID" value="Manes.12G088900.1.v8.1.CDS"/>
    <property type="gene ID" value="Manes.12G088900.v8.1"/>
</dbReference>
<dbReference type="SUPFAM" id="SSF49503">
    <property type="entry name" value="Cupredoxins"/>
    <property type="match status" value="1"/>
</dbReference>
<proteinExistence type="inferred from homology"/>